<organism evidence="1 2">
    <name type="scientific">Bradymonas sediminis</name>
    <dbReference type="NCBI Taxonomy" id="1548548"/>
    <lineage>
        <taxon>Bacteria</taxon>
        <taxon>Deltaproteobacteria</taxon>
        <taxon>Bradymonadales</taxon>
        <taxon>Bradymonadaceae</taxon>
        <taxon>Bradymonas</taxon>
    </lineage>
</organism>
<dbReference type="KEGG" id="bsed:DN745_15215"/>
<evidence type="ECO:0000313" key="2">
    <source>
        <dbReference type="Proteomes" id="UP000249799"/>
    </source>
</evidence>
<gene>
    <name evidence="1" type="ORF">DN745_15215</name>
</gene>
<dbReference type="RefSeq" id="WP_111336139.1">
    <property type="nucleotide sequence ID" value="NZ_CP030032.1"/>
</dbReference>
<protein>
    <submittedName>
        <fullName evidence="1">Uncharacterized protein</fullName>
    </submittedName>
</protein>
<sequence length="418" mass="46907">MKKYYFIYLAALLFSPLSACSCEGDHDAEWNLDDEWPEADAGEEDILEDDTAEEQDAKDEPIEPWEPEEVEPDIPYDHALTDRTSLDVDPDGTLWLGYHYCSDLSCSEPMLRVMHKRVGQDWVGEDIAIHEGIFGVNVIMADEPIVVYPDSFEPVYRVKSRTSDGQWESYDFPVPRGDQMEYDGFDVTENGHSYFITFAPDNAPQVSLFTLDVAASAPTWRELSPLEIQDSQAAMEDGLQTDEDNVYLVNLSGETGIYGVYRYDQELDQWPQTAELQTYTDLFVHSLAITQNFGLCMSGNYQGGTNVETLLVTCGSMDDLTLEVKDFGEGSLSAETPSSIIEGNDGTVYVAFNPPGNRELRVASRRPNTPVWEVETVYNGPSYGISTAIDHSGDLVISFYTCDDEDRCSLKVLWETMD</sequence>
<dbReference type="AlphaFoldDB" id="A0A2Z4FNZ6"/>
<dbReference type="PROSITE" id="PS51257">
    <property type="entry name" value="PROKAR_LIPOPROTEIN"/>
    <property type="match status" value="1"/>
</dbReference>
<keyword evidence="2" id="KW-1185">Reference proteome</keyword>
<evidence type="ECO:0000313" key="1">
    <source>
        <dbReference type="EMBL" id="AWV90600.1"/>
    </source>
</evidence>
<name>A0A2Z4FNZ6_9DELT</name>
<dbReference type="EMBL" id="CP030032">
    <property type="protein sequence ID" value="AWV90600.1"/>
    <property type="molecule type" value="Genomic_DNA"/>
</dbReference>
<reference evidence="1 2" key="1">
    <citation type="submission" date="2018-06" db="EMBL/GenBank/DDBJ databases">
        <title>Lujinxingia sediminis gen. nov. sp. nov., a new facultative anaerobic member of the class Deltaproteobacteria, and proposal of Lujinxingaceae fam. nov.</title>
        <authorList>
            <person name="Guo L.-Y."/>
            <person name="Li C.-M."/>
            <person name="Wang S."/>
            <person name="Du Z.-J."/>
        </authorList>
    </citation>
    <scope>NUCLEOTIDE SEQUENCE [LARGE SCALE GENOMIC DNA]</scope>
    <source>
        <strain evidence="1 2">FA350</strain>
    </source>
</reference>
<accession>A0A2Z4FNZ6</accession>
<dbReference type="OrthoDB" id="5483130at2"/>
<dbReference type="Proteomes" id="UP000249799">
    <property type="component" value="Chromosome"/>
</dbReference>
<proteinExistence type="predicted"/>